<feature type="compositionally biased region" description="Low complexity" evidence="5">
    <location>
        <begin position="90"/>
        <end position="101"/>
    </location>
</feature>
<protein>
    <recommendedName>
        <fullName evidence="9">Tetraspanin</fullName>
    </recommendedName>
</protein>
<keyword evidence="3 6" id="KW-1133">Transmembrane helix</keyword>
<feature type="transmembrane region" description="Helical" evidence="6">
    <location>
        <begin position="232"/>
        <end position="255"/>
    </location>
</feature>
<evidence type="ECO:0000256" key="5">
    <source>
        <dbReference type="SAM" id="MobiDB-lite"/>
    </source>
</evidence>
<evidence type="ECO:0008006" key="9">
    <source>
        <dbReference type="Google" id="ProtNLM"/>
    </source>
</evidence>
<sequence length="350" mass="36747">MGGADVRPPPRPQRSRPMARHSLLGPAPVKAPPFCPSLIVRSRPLPVSAPPPQPPGTPWVTARSQGSHRGSRPRSRGSHRRSHRGHGPRRPWGSRGDASAALPPPPALPAGPEAAAPAGAGGEPGPGDGSGSGRARGPCGCDPRSAAMSPKSCLGCTKCFLFLLNLFFFFLGILLLAFSFWVLFDRQSFAAVLGSPLLSLRLCSYGFSGVGMATMLLGFLGCLGALKEVKAMLGLYFGLLLLLLAAQITVAIIVYTQRAALAAKVAAYAQELIRSYPAQGPPGDPHESWDAVQQQLGCCGWKEPQDWEQHVGDGDGDRAIACSCLRAPNSTHGSPGVLPHGRCPTTAPRD</sequence>
<proteinExistence type="predicted"/>
<keyword evidence="8" id="KW-1185">Reference proteome</keyword>
<evidence type="ECO:0000256" key="2">
    <source>
        <dbReference type="ARBA" id="ARBA00022692"/>
    </source>
</evidence>
<reference evidence="7" key="2">
    <citation type="submission" date="2025-09" db="UniProtKB">
        <authorList>
            <consortium name="Ensembl"/>
        </authorList>
    </citation>
    <scope>IDENTIFICATION</scope>
</reference>
<feature type="region of interest" description="Disordered" evidence="5">
    <location>
        <begin position="1"/>
        <end position="141"/>
    </location>
</feature>
<evidence type="ECO:0000256" key="1">
    <source>
        <dbReference type="ARBA" id="ARBA00004141"/>
    </source>
</evidence>
<dbReference type="Pfam" id="PF00335">
    <property type="entry name" value="Tetraspanin"/>
    <property type="match status" value="1"/>
</dbReference>
<evidence type="ECO:0000256" key="3">
    <source>
        <dbReference type="ARBA" id="ARBA00022989"/>
    </source>
</evidence>
<name>A0A8C5NIN0_JUNHY</name>
<feature type="region of interest" description="Disordered" evidence="5">
    <location>
        <begin position="331"/>
        <end position="350"/>
    </location>
</feature>
<dbReference type="AlphaFoldDB" id="A0A8C5NIN0"/>
<dbReference type="InterPro" id="IPR018499">
    <property type="entry name" value="Tetraspanin/Peripherin"/>
</dbReference>
<dbReference type="Proteomes" id="UP000694408">
    <property type="component" value="Unplaced"/>
</dbReference>
<accession>A0A8C5NIN0</accession>
<dbReference type="PANTHER" id="PTHR19282:SF263">
    <property type="entry name" value="LEUKOCYTE ANTIGEN CD37"/>
    <property type="match status" value="1"/>
</dbReference>
<feature type="compositionally biased region" description="Pro residues" evidence="5">
    <location>
        <begin position="47"/>
        <end position="57"/>
    </location>
</feature>
<evidence type="ECO:0000256" key="4">
    <source>
        <dbReference type="ARBA" id="ARBA00023136"/>
    </source>
</evidence>
<dbReference type="InterPro" id="IPR008952">
    <property type="entry name" value="Tetraspanin_EC2_sf"/>
</dbReference>
<reference evidence="7" key="1">
    <citation type="submission" date="2025-08" db="UniProtKB">
        <authorList>
            <consortium name="Ensembl"/>
        </authorList>
    </citation>
    <scope>IDENTIFICATION</scope>
</reference>
<organism evidence="7 8">
    <name type="scientific">Junco hyemalis</name>
    <name type="common">Dark-eyed junco</name>
    <dbReference type="NCBI Taxonomy" id="40217"/>
    <lineage>
        <taxon>Eukaryota</taxon>
        <taxon>Metazoa</taxon>
        <taxon>Chordata</taxon>
        <taxon>Craniata</taxon>
        <taxon>Vertebrata</taxon>
        <taxon>Euteleostomi</taxon>
        <taxon>Archelosauria</taxon>
        <taxon>Archosauria</taxon>
        <taxon>Dinosauria</taxon>
        <taxon>Saurischia</taxon>
        <taxon>Theropoda</taxon>
        <taxon>Coelurosauria</taxon>
        <taxon>Aves</taxon>
        <taxon>Neognathae</taxon>
        <taxon>Neoaves</taxon>
        <taxon>Telluraves</taxon>
        <taxon>Australaves</taxon>
        <taxon>Passeriformes</taxon>
        <taxon>Passerellidae</taxon>
        <taxon>Junco</taxon>
    </lineage>
</organism>
<evidence type="ECO:0000313" key="8">
    <source>
        <dbReference type="Proteomes" id="UP000694408"/>
    </source>
</evidence>
<feature type="compositionally biased region" description="Gly residues" evidence="5">
    <location>
        <begin position="119"/>
        <end position="134"/>
    </location>
</feature>
<keyword evidence="4 6" id="KW-0472">Membrane</keyword>
<feature type="transmembrane region" description="Helical" evidence="6">
    <location>
        <begin position="205"/>
        <end position="226"/>
    </location>
</feature>
<feature type="transmembrane region" description="Helical" evidence="6">
    <location>
        <begin position="160"/>
        <end position="184"/>
    </location>
</feature>
<evidence type="ECO:0000313" key="7">
    <source>
        <dbReference type="Ensembl" id="ENSJHYP00000001819.1"/>
    </source>
</evidence>
<dbReference type="PANTHER" id="PTHR19282">
    <property type="entry name" value="TETRASPANIN"/>
    <property type="match status" value="1"/>
</dbReference>
<dbReference type="PRINTS" id="PR00259">
    <property type="entry name" value="TMFOUR"/>
</dbReference>
<dbReference type="Gene3D" id="1.10.1450.10">
    <property type="entry name" value="Tetraspanin"/>
    <property type="match status" value="1"/>
</dbReference>
<dbReference type="SUPFAM" id="SSF48652">
    <property type="entry name" value="Tetraspanin"/>
    <property type="match status" value="1"/>
</dbReference>
<keyword evidence="2 6" id="KW-0812">Transmembrane</keyword>
<comment type="subcellular location">
    <subcellularLocation>
        <location evidence="1">Membrane</location>
        <topology evidence="1">Multi-pass membrane protein</topology>
    </subcellularLocation>
</comment>
<feature type="compositionally biased region" description="Basic residues" evidence="5">
    <location>
        <begin position="69"/>
        <end position="89"/>
    </location>
</feature>
<evidence type="ECO:0000256" key="6">
    <source>
        <dbReference type="SAM" id="Phobius"/>
    </source>
</evidence>
<dbReference type="GO" id="GO:0005886">
    <property type="term" value="C:plasma membrane"/>
    <property type="evidence" value="ECO:0007669"/>
    <property type="project" value="TreeGrafter"/>
</dbReference>
<dbReference type="Ensembl" id="ENSJHYT00000002253.1">
    <property type="protein sequence ID" value="ENSJHYP00000001819.1"/>
    <property type="gene ID" value="ENSJHYG00000001566.1"/>
</dbReference>